<reference evidence="2" key="1">
    <citation type="submission" date="2020-04" db="EMBL/GenBank/DDBJ databases">
        <title>Hybrid Assembly of Korean Phytophthora infestans isolates.</title>
        <authorList>
            <person name="Prokchorchik M."/>
            <person name="Lee Y."/>
            <person name="Seo J."/>
            <person name="Cho J.-H."/>
            <person name="Park Y.-E."/>
            <person name="Jang D.-C."/>
            <person name="Im J.-S."/>
            <person name="Choi J.-G."/>
            <person name="Park H.-J."/>
            <person name="Lee G.-B."/>
            <person name="Lee Y.-G."/>
            <person name="Hong S.-Y."/>
            <person name="Cho K."/>
            <person name="Sohn K.H."/>
        </authorList>
    </citation>
    <scope>NUCLEOTIDE SEQUENCE</scope>
    <source>
        <strain evidence="2">KR_1_A1</strain>
    </source>
</reference>
<sequence length="358" mass="39526">MCATGDGATEYSHEDNAMSAEAVSFRSDSSVDAGGCTSVLSKDEVIAAVNWQLEEWQKTHGEGDSGDSVPRARRRGGDDGAPRCLEEAMSLELGNIDREPARVLLVRMKDEENARVRAYETAQWEQKRQKRVNHTKARLARRAERERLAAEMAGGDVAEVVTSARVPKRETNHGIVAECDVAMPGPTDEFRRILRWSAVAARALNELRAGEKALKGGYASLAVAEARRQEELAAGGVVGESEAREGVARQLVLAAAGLDAIEESEWTVEQGTRLQRSRTRRRYEKRVRKALAKEKRELRGVLAKEKSPEQAYFAFVELYKSEAGTRRFLSREEADAIGYALPSATEEQLKRKGAGKRA</sequence>
<keyword evidence="3" id="KW-1185">Reference proteome</keyword>
<dbReference type="Proteomes" id="UP000602510">
    <property type="component" value="Unassembled WGS sequence"/>
</dbReference>
<evidence type="ECO:0000256" key="1">
    <source>
        <dbReference type="SAM" id="MobiDB-lite"/>
    </source>
</evidence>
<organism evidence="2 3">
    <name type="scientific">Phytophthora infestans</name>
    <name type="common">Potato late blight agent</name>
    <name type="synonym">Botrytis infestans</name>
    <dbReference type="NCBI Taxonomy" id="4787"/>
    <lineage>
        <taxon>Eukaryota</taxon>
        <taxon>Sar</taxon>
        <taxon>Stramenopiles</taxon>
        <taxon>Oomycota</taxon>
        <taxon>Peronosporomycetes</taxon>
        <taxon>Peronosporales</taxon>
        <taxon>Peronosporaceae</taxon>
        <taxon>Phytophthora</taxon>
    </lineage>
</organism>
<feature type="region of interest" description="Disordered" evidence="1">
    <location>
        <begin position="57"/>
        <end position="82"/>
    </location>
</feature>
<dbReference type="AlphaFoldDB" id="A0A833SPK1"/>
<name>A0A833SPK1_PHYIN</name>
<accession>A0A833SPK1</accession>
<dbReference type="EMBL" id="WSZM01000718">
    <property type="protein sequence ID" value="KAF4030059.1"/>
    <property type="molecule type" value="Genomic_DNA"/>
</dbReference>
<proteinExistence type="predicted"/>
<protein>
    <submittedName>
        <fullName evidence="2">Uncharacterized protein</fullName>
    </submittedName>
</protein>
<evidence type="ECO:0000313" key="3">
    <source>
        <dbReference type="Proteomes" id="UP000602510"/>
    </source>
</evidence>
<comment type="caution">
    <text evidence="2">The sequence shown here is derived from an EMBL/GenBank/DDBJ whole genome shotgun (WGS) entry which is preliminary data.</text>
</comment>
<evidence type="ECO:0000313" key="2">
    <source>
        <dbReference type="EMBL" id="KAF4030059.1"/>
    </source>
</evidence>
<gene>
    <name evidence="2" type="ORF">GN244_ATG18184</name>
</gene>